<accession>A0A937G088</accession>
<proteinExistence type="predicted"/>
<sequence length="458" mass="52430">MLEPGLTDIAIPMEQPTSHKARFEILLQLIPERFHKYFQNVSWLLFEKVFTLFVAMVVGIYIARYLQPEQYGLLNYAISFVGIFSAFATLGLDQIIVRELAKDMDRKHDLLGTSFILKLGGAFVLLTILCGVLIFVQNDKFTTILIVIIATAEIFKAFEIVNCFFQAKVLSKYVVKVQLFVNLASSLTKIVMVYYQVPLVWFAWVILFTSMMNALGYTYIYKKKEGTMLKWNFSKTLAISLLNEAWPLTLYGIALHTQARIDQVMLGKMLNNYEVGQYSVALKIIEIFGFIPMVVMNTFTPAVTKAKKMSRELYDSRLLNFYRLMFLLFVIVAVPLYFFADQIIIFLYGVEYQVAGVLLSLFAIRLFFTNMGVAKSVFIVNESLFKYSLIATIIGAAINIAVNYWLIPVYASTGAIIATIVSFTISIFVLDFFFANTRRNQKLMFKGIFSFWKLNHIT</sequence>
<feature type="transmembrane region" description="Helical" evidence="5">
    <location>
        <begin position="115"/>
        <end position="136"/>
    </location>
</feature>
<keyword evidence="7" id="KW-1185">Reference proteome</keyword>
<evidence type="ECO:0000313" key="6">
    <source>
        <dbReference type="EMBL" id="MBL6448122.1"/>
    </source>
</evidence>
<evidence type="ECO:0000256" key="5">
    <source>
        <dbReference type="SAM" id="Phobius"/>
    </source>
</evidence>
<feature type="transmembrane region" description="Helical" evidence="5">
    <location>
        <begin position="389"/>
        <end position="407"/>
    </location>
</feature>
<protein>
    <submittedName>
        <fullName evidence="6">Flippase</fullName>
    </submittedName>
</protein>
<feature type="transmembrane region" description="Helical" evidence="5">
    <location>
        <begin position="345"/>
        <end position="368"/>
    </location>
</feature>
<dbReference type="PANTHER" id="PTHR43424:SF1">
    <property type="entry name" value="LOCUS PUTATIVE PROTEIN 1-RELATED"/>
    <property type="match status" value="1"/>
</dbReference>
<dbReference type="Pfam" id="PF01943">
    <property type="entry name" value="Polysacc_synt"/>
    <property type="match status" value="1"/>
</dbReference>
<dbReference type="AlphaFoldDB" id="A0A937G088"/>
<dbReference type="RefSeq" id="WP_202857655.1">
    <property type="nucleotide sequence ID" value="NZ_JAEUGD010000058.1"/>
</dbReference>
<dbReference type="CDD" id="cd13128">
    <property type="entry name" value="MATE_Wzx_like"/>
    <property type="match status" value="1"/>
</dbReference>
<dbReference type="InterPro" id="IPR002797">
    <property type="entry name" value="Polysacc_synth"/>
</dbReference>
<evidence type="ECO:0000256" key="3">
    <source>
        <dbReference type="ARBA" id="ARBA00022989"/>
    </source>
</evidence>
<dbReference type="Proteomes" id="UP000614216">
    <property type="component" value="Unassembled WGS sequence"/>
</dbReference>
<evidence type="ECO:0000256" key="1">
    <source>
        <dbReference type="ARBA" id="ARBA00004141"/>
    </source>
</evidence>
<dbReference type="InterPro" id="IPR052556">
    <property type="entry name" value="PolySynth_Transporter"/>
</dbReference>
<gene>
    <name evidence="6" type="ORF">JMN32_17520</name>
</gene>
<dbReference type="PANTHER" id="PTHR43424">
    <property type="entry name" value="LOCUS PUTATIVE PROTEIN 1-RELATED"/>
    <property type="match status" value="1"/>
</dbReference>
<feature type="transmembrane region" description="Helical" evidence="5">
    <location>
        <begin position="413"/>
        <end position="434"/>
    </location>
</feature>
<feature type="transmembrane region" description="Helical" evidence="5">
    <location>
        <begin position="74"/>
        <end position="95"/>
    </location>
</feature>
<dbReference type="GO" id="GO:0016020">
    <property type="term" value="C:membrane"/>
    <property type="evidence" value="ECO:0007669"/>
    <property type="project" value="UniProtKB-SubCell"/>
</dbReference>
<dbReference type="EMBL" id="JAEUGD010000058">
    <property type="protein sequence ID" value="MBL6448122.1"/>
    <property type="molecule type" value="Genomic_DNA"/>
</dbReference>
<feature type="transmembrane region" description="Helical" evidence="5">
    <location>
        <begin position="43"/>
        <end position="62"/>
    </location>
</feature>
<feature type="transmembrane region" description="Helical" evidence="5">
    <location>
        <begin position="201"/>
        <end position="221"/>
    </location>
</feature>
<name>A0A937G088_9BACT</name>
<evidence type="ECO:0000256" key="4">
    <source>
        <dbReference type="ARBA" id="ARBA00023136"/>
    </source>
</evidence>
<evidence type="ECO:0000313" key="7">
    <source>
        <dbReference type="Proteomes" id="UP000614216"/>
    </source>
</evidence>
<feature type="transmembrane region" description="Helical" evidence="5">
    <location>
        <begin position="142"/>
        <end position="165"/>
    </location>
</feature>
<comment type="subcellular location">
    <subcellularLocation>
        <location evidence="1">Membrane</location>
        <topology evidence="1">Multi-pass membrane protein</topology>
    </subcellularLocation>
</comment>
<feature type="transmembrane region" description="Helical" evidence="5">
    <location>
        <begin position="320"/>
        <end position="339"/>
    </location>
</feature>
<keyword evidence="3 5" id="KW-1133">Transmembrane helix</keyword>
<organism evidence="6 7">
    <name type="scientific">Fulvivirga marina</name>
    <dbReference type="NCBI Taxonomy" id="2494733"/>
    <lineage>
        <taxon>Bacteria</taxon>
        <taxon>Pseudomonadati</taxon>
        <taxon>Bacteroidota</taxon>
        <taxon>Cytophagia</taxon>
        <taxon>Cytophagales</taxon>
        <taxon>Fulvivirgaceae</taxon>
        <taxon>Fulvivirga</taxon>
    </lineage>
</organism>
<comment type="caution">
    <text evidence="6">The sequence shown here is derived from an EMBL/GenBank/DDBJ whole genome shotgun (WGS) entry which is preliminary data.</text>
</comment>
<evidence type="ECO:0000256" key="2">
    <source>
        <dbReference type="ARBA" id="ARBA00022692"/>
    </source>
</evidence>
<reference evidence="6" key="1">
    <citation type="submission" date="2021-01" db="EMBL/GenBank/DDBJ databases">
        <title>Fulvivirga kasyanovii gen. nov., sp nov., a novel member of the phylum Bacteroidetes isolated from seawater in a mussel farm.</title>
        <authorList>
            <person name="Zhao L.-H."/>
            <person name="Wang Z.-J."/>
        </authorList>
    </citation>
    <scope>NUCLEOTIDE SEQUENCE</scope>
    <source>
        <strain evidence="6">29W222</strain>
    </source>
</reference>
<feature type="transmembrane region" description="Helical" evidence="5">
    <location>
        <begin position="233"/>
        <end position="255"/>
    </location>
</feature>
<keyword evidence="4 5" id="KW-0472">Membrane</keyword>
<feature type="transmembrane region" description="Helical" evidence="5">
    <location>
        <begin position="275"/>
        <end position="299"/>
    </location>
</feature>
<keyword evidence="2 5" id="KW-0812">Transmembrane</keyword>